<dbReference type="GO" id="GO:0004712">
    <property type="term" value="F:protein serine/threonine/tyrosine kinase activity"/>
    <property type="evidence" value="ECO:0007669"/>
    <property type="project" value="UniProtKB-EC"/>
</dbReference>
<proteinExistence type="inferred from homology"/>
<dbReference type="GO" id="GO:0005524">
    <property type="term" value="F:ATP binding"/>
    <property type="evidence" value="ECO:0007669"/>
    <property type="project" value="UniProtKB-KW"/>
</dbReference>
<sequence>MAEEHPPPTPTLTVEAIKNAVLQLYCLEDMSMVYHRPSKRKLALKISPSGNIQRREIEILRGLRHENVQRLYGACIIGGKLACLTEYANGGSLVDLLTANSAPLPWSCRVILAYDITQGLRHLHENRLIHRDLSSQNILIRVNCDGAMPLPAWTCNRNGSGGGGGGGGSGEIFTFTQTEPSHGLSIDQMTELWDPKSAPCAELPIVTPSVAPASLFHRYHRYPPYTAVVGDLGVCLDLRQRNVDATIIAGSAYCTAPECLRKLAPYSPAADIFAFGLLVCELIARLVNNGITIPRTAEFGLDKDNLPVPPDCPSWFLDLAVDCCKVNHLERPSVDEITDRIIGHSIDSAFIDSRTFKFTAVEKDGAAERSSRKCFSSSSLRSTSSQQITAAAATVPPDCLG</sequence>
<comment type="catalytic activity">
    <reaction evidence="13">
        <text>L-tyrosyl-[protein] + ATP = O-phospho-L-tyrosyl-[protein] + ADP + H(+)</text>
        <dbReference type="Rhea" id="RHEA:10596"/>
        <dbReference type="Rhea" id="RHEA-COMP:10136"/>
        <dbReference type="Rhea" id="RHEA-COMP:20101"/>
        <dbReference type="ChEBI" id="CHEBI:15378"/>
        <dbReference type="ChEBI" id="CHEBI:30616"/>
        <dbReference type="ChEBI" id="CHEBI:46858"/>
        <dbReference type="ChEBI" id="CHEBI:61978"/>
        <dbReference type="ChEBI" id="CHEBI:456216"/>
        <dbReference type="EC" id="2.7.12.1"/>
    </reaction>
</comment>
<organism evidence="16 17">
    <name type="scientific">Echinococcus multilocularis</name>
    <name type="common">Fox tapeworm</name>
    <dbReference type="NCBI Taxonomy" id="6211"/>
    <lineage>
        <taxon>Eukaryota</taxon>
        <taxon>Metazoa</taxon>
        <taxon>Spiralia</taxon>
        <taxon>Lophotrochozoa</taxon>
        <taxon>Platyhelminthes</taxon>
        <taxon>Cestoda</taxon>
        <taxon>Eucestoda</taxon>
        <taxon>Cyclophyllidea</taxon>
        <taxon>Taeniidae</taxon>
        <taxon>Echinococcus</taxon>
    </lineage>
</organism>
<keyword evidence="10" id="KW-0464">Manganese</keyword>
<evidence type="ECO:0000256" key="11">
    <source>
        <dbReference type="ARBA" id="ARBA00049003"/>
    </source>
</evidence>
<evidence type="ECO:0000256" key="5">
    <source>
        <dbReference type="ARBA" id="ARBA00022527"/>
    </source>
</evidence>
<comment type="cofactor">
    <cofactor evidence="2">
        <name>Mg(2+)</name>
        <dbReference type="ChEBI" id="CHEBI:18420"/>
    </cofactor>
</comment>
<evidence type="ECO:0000256" key="1">
    <source>
        <dbReference type="ARBA" id="ARBA00001936"/>
    </source>
</evidence>
<evidence type="ECO:0000256" key="8">
    <source>
        <dbReference type="ARBA" id="ARBA00022777"/>
    </source>
</evidence>
<dbReference type="Pfam" id="PF07714">
    <property type="entry name" value="PK_Tyr_Ser-Thr"/>
    <property type="match status" value="2"/>
</dbReference>
<dbReference type="InterPro" id="IPR011009">
    <property type="entry name" value="Kinase-like_dom_sf"/>
</dbReference>
<evidence type="ECO:0000259" key="15">
    <source>
        <dbReference type="PROSITE" id="PS50011"/>
    </source>
</evidence>
<reference evidence="16" key="2">
    <citation type="submission" date="2015-11" db="EMBL/GenBank/DDBJ databases">
        <authorList>
            <person name="Zhang Y."/>
            <person name="Guo Z."/>
        </authorList>
    </citation>
    <scope>NUCLEOTIDE SEQUENCE</scope>
</reference>
<dbReference type="Proteomes" id="UP000017246">
    <property type="component" value="Unassembled WGS sequence"/>
</dbReference>
<keyword evidence="17" id="KW-1185">Reference proteome</keyword>
<name>A0A068YA93_ECHMU</name>
<keyword evidence="7" id="KW-0547">Nucleotide-binding</keyword>
<evidence type="ECO:0000256" key="4">
    <source>
        <dbReference type="ARBA" id="ARBA00013203"/>
    </source>
</evidence>
<comment type="catalytic activity">
    <reaction evidence="11">
        <text>L-seryl-[protein] + ATP = O-phospho-L-seryl-[protein] + ADP + H(+)</text>
        <dbReference type="Rhea" id="RHEA:17989"/>
        <dbReference type="Rhea" id="RHEA-COMP:9863"/>
        <dbReference type="Rhea" id="RHEA-COMP:11604"/>
        <dbReference type="ChEBI" id="CHEBI:15378"/>
        <dbReference type="ChEBI" id="CHEBI:29999"/>
        <dbReference type="ChEBI" id="CHEBI:30616"/>
        <dbReference type="ChEBI" id="CHEBI:83421"/>
        <dbReference type="ChEBI" id="CHEBI:456216"/>
        <dbReference type="EC" id="2.7.12.1"/>
    </reaction>
</comment>
<dbReference type="GO" id="GO:0046872">
    <property type="term" value="F:metal ion binding"/>
    <property type="evidence" value="ECO:0007669"/>
    <property type="project" value="UniProtKB-KW"/>
</dbReference>
<keyword evidence="9" id="KW-0067">ATP-binding</keyword>
<keyword evidence="8 16" id="KW-0418">Kinase</keyword>
<keyword evidence="5" id="KW-0723">Serine/threonine-protein kinase</keyword>
<protein>
    <recommendedName>
        <fullName evidence="4">dual-specificity kinase</fullName>
        <ecNumber evidence="4">2.7.12.1</ecNumber>
    </recommendedName>
</protein>
<dbReference type="InterPro" id="IPR050940">
    <property type="entry name" value="Actin_reg-Ser/Thr_kinase"/>
</dbReference>
<dbReference type="GO" id="GO:0004674">
    <property type="term" value="F:protein serine/threonine kinase activity"/>
    <property type="evidence" value="ECO:0007669"/>
    <property type="project" value="UniProtKB-KW"/>
</dbReference>
<feature type="region of interest" description="Disordered" evidence="14">
    <location>
        <begin position="381"/>
        <end position="401"/>
    </location>
</feature>
<dbReference type="InterPro" id="IPR000719">
    <property type="entry name" value="Prot_kinase_dom"/>
</dbReference>
<evidence type="ECO:0000256" key="3">
    <source>
        <dbReference type="ARBA" id="ARBA00005843"/>
    </source>
</evidence>
<evidence type="ECO:0000313" key="17">
    <source>
        <dbReference type="Proteomes" id="UP000017246"/>
    </source>
</evidence>
<dbReference type="OMA" id="AYCTAPE"/>
<dbReference type="InterPro" id="IPR001245">
    <property type="entry name" value="Ser-Thr/Tyr_kinase_cat_dom"/>
</dbReference>
<feature type="domain" description="Protein kinase" evidence="15">
    <location>
        <begin position="1"/>
        <end position="351"/>
    </location>
</feature>
<dbReference type="Gene3D" id="1.10.510.10">
    <property type="entry name" value="Transferase(Phosphotransferase) domain 1"/>
    <property type="match status" value="2"/>
</dbReference>
<dbReference type="eggNOG" id="ENOG502QTCP">
    <property type="taxonomic scope" value="Eukaryota"/>
</dbReference>
<accession>A0A068YA93</accession>
<comment type="similarity">
    <text evidence="3">Belongs to the protein kinase superfamily. TKL Ser/Thr protein kinase family.</text>
</comment>
<dbReference type="PROSITE" id="PS00109">
    <property type="entry name" value="PROTEIN_KINASE_TYR"/>
    <property type="match status" value="1"/>
</dbReference>
<evidence type="ECO:0000256" key="9">
    <source>
        <dbReference type="ARBA" id="ARBA00022840"/>
    </source>
</evidence>
<dbReference type="GO" id="GO:0030036">
    <property type="term" value="P:actin cytoskeleton organization"/>
    <property type="evidence" value="ECO:0007669"/>
    <property type="project" value="TreeGrafter"/>
</dbReference>
<dbReference type="InterPro" id="IPR008266">
    <property type="entry name" value="Tyr_kinase_AS"/>
</dbReference>
<evidence type="ECO:0000256" key="12">
    <source>
        <dbReference type="ARBA" id="ARBA00049308"/>
    </source>
</evidence>
<evidence type="ECO:0000256" key="7">
    <source>
        <dbReference type="ARBA" id="ARBA00022741"/>
    </source>
</evidence>
<dbReference type="EC" id="2.7.12.1" evidence="4"/>
<feature type="compositionally biased region" description="Low complexity" evidence="14">
    <location>
        <begin position="381"/>
        <end position="394"/>
    </location>
</feature>
<comment type="cofactor">
    <cofactor evidence="1">
        <name>Mn(2+)</name>
        <dbReference type="ChEBI" id="CHEBI:29035"/>
    </cofactor>
</comment>
<evidence type="ECO:0000256" key="14">
    <source>
        <dbReference type="SAM" id="MobiDB-lite"/>
    </source>
</evidence>
<evidence type="ECO:0000256" key="2">
    <source>
        <dbReference type="ARBA" id="ARBA00001946"/>
    </source>
</evidence>
<keyword evidence="6" id="KW-0808">Transferase</keyword>
<evidence type="ECO:0000256" key="13">
    <source>
        <dbReference type="ARBA" id="ARBA00051680"/>
    </source>
</evidence>
<dbReference type="SUPFAM" id="SSF56112">
    <property type="entry name" value="Protein kinase-like (PK-like)"/>
    <property type="match status" value="1"/>
</dbReference>
<comment type="catalytic activity">
    <reaction evidence="12">
        <text>L-threonyl-[protein] + ATP = O-phospho-L-threonyl-[protein] + ADP + H(+)</text>
        <dbReference type="Rhea" id="RHEA:46608"/>
        <dbReference type="Rhea" id="RHEA-COMP:11060"/>
        <dbReference type="Rhea" id="RHEA-COMP:11605"/>
        <dbReference type="ChEBI" id="CHEBI:15378"/>
        <dbReference type="ChEBI" id="CHEBI:30013"/>
        <dbReference type="ChEBI" id="CHEBI:30616"/>
        <dbReference type="ChEBI" id="CHEBI:61977"/>
        <dbReference type="ChEBI" id="CHEBI:456216"/>
        <dbReference type="EC" id="2.7.12.1"/>
    </reaction>
</comment>
<dbReference type="EMBL" id="LN902845">
    <property type="protein sequence ID" value="CUT99501.1"/>
    <property type="molecule type" value="Genomic_DNA"/>
</dbReference>
<dbReference type="PANTHER" id="PTHR46485">
    <property type="entry name" value="LIM DOMAIN KINASE 1"/>
    <property type="match status" value="1"/>
</dbReference>
<dbReference type="PANTHER" id="PTHR46485:SF5">
    <property type="entry name" value="CENTER DIVIDER, ISOFORM A"/>
    <property type="match status" value="1"/>
</dbReference>
<evidence type="ECO:0000256" key="6">
    <source>
        <dbReference type="ARBA" id="ARBA00022679"/>
    </source>
</evidence>
<dbReference type="GO" id="GO:0005737">
    <property type="term" value="C:cytoplasm"/>
    <property type="evidence" value="ECO:0007669"/>
    <property type="project" value="TreeGrafter"/>
</dbReference>
<evidence type="ECO:0000313" key="16">
    <source>
        <dbReference type="EMBL" id="CUT99501.1"/>
    </source>
</evidence>
<dbReference type="PROSITE" id="PS50011">
    <property type="entry name" value="PROTEIN_KINASE_DOM"/>
    <property type="match status" value="1"/>
</dbReference>
<dbReference type="GO" id="GO:0005634">
    <property type="term" value="C:nucleus"/>
    <property type="evidence" value="ECO:0007669"/>
    <property type="project" value="TreeGrafter"/>
</dbReference>
<dbReference type="OrthoDB" id="20134at2759"/>
<evidence type="ECO:0000256" key="10">
    <source>
        <dbReference type="ARBA" id="ARBA00023211"/>
    </source>
</evidence>
<dbReference type="STRING" id="6211.A0A068YA93"/>
<reference evidence="16" key="1">
    <citation type="journal article" date="2013" name="Nature">
        <title>The genomes of four tapeworm species reveal adaptations to parasitism.</title>
        <authorList>
            <person name="Tsai I.J."/>
            <person name="Zarowiecki M."/>
            <person name="Holroyd N."/>
            <person name="Garciarrubio A."/>
            <person name="Sanchez-Flores A."/>
            <person name="Brooks K.L."/>
            <person name="Tracey A."/>
            <person name="Bobes R.J."/>
            <person name="Fragoso G."/>
            <person name="Sciutto E."/>
            <person name="Aslett M."/>
            <person name="Beasley H."/>
            <person name="Bennett H.M."/>
            <person name="Cai J."/>
            <person name="Camicia F."/>
            <person name="Clark R."/>
            <person name="Cucher M."/>
            <person name="De Silva N."/>
            <person name="Day T.A."/>
            <person name="Deplazes P."/>
            <person name="Estrada K."/>
            <person name="Fernandez C."/>
            <person name="Holland P.W."/>
            <person name="Hou J."/>
            <person name="Hu S."/>
            <person name="Huckvale T."/>
            <person name="Hung S.S."/>
            <person name="Kamenetzky L."/>
            <person name="Keane J.A."/>
            <person name="Kiss F."/>
            <person name="Koziol U."/>
            <person name="Lambert O."/>
            <person name="Liu K."/>
            <person name="Luo X."/>
            <person name="Luo Y."/>
            <person name="Macchiaroli N."/>
            <person name="Nichol S."/>
            <person name="Paps J."/>
            <person name="Parkinson J."/>
            <person name="Pouchkina-Stantcheva N."/>
            <person name="Riddiford N."/>
            <person name="Rosenzvit M."/>
            <person name="Salinas G."/>
            <person name="Wasmuth J.D."/>
            <person name="Zamanian M."/>
            <person name="Zheng Y."/>
            <person name="Cai X."/>
            <person name="Soberon X."/>
            <person name="Olson P.D."/>
            <person name="Laclette J.P."/>
            <person name="Brehm K."/>
            <person name="Berriman M."/>
            <person name="Garciarrubio A."/>
            <person name="Bobes R.J."/>
            <person name="Fragoso G."/>
            <person name="Sanchez-Flores A."/>
            <person name="Estrada K."/>
            <person name="Cevallos M.A."/>
            <person name="Morett E."/>
            <person name="Gonzalez V."/>
            <person name="Portillo T."/>
            <person name="Ochoa-Leyva A."/>
            <person name="Jose M.V."/>
            <person name="Sciutto E."/>
            <person name="Landa A."/>
            <person name="Jimenez L."/>
            <person name="Valdes V."/>
            <person name="Carrero J.C."/>
            <person name="Larralde C."/>
            <person name="Morales-Montor J."/>
            <person name="Limon-Lason J."/>
            <person name="Soberon X."/>
            <person name="Laclette J.P."/>
        </authorList>
    </citation>
    <scope>NUCLEOTIDE SEQUENCE [LARGE SCALE GENOMIC DNA]</scope>
</reference>
<dbReference type="AlphaFoldDB" id="A0A068YA93"/>